<name>A0A4C1YM38_EUMVA</name>
<proteinExistence type="predicted"/>
<evidence type="ECO:0000256" key="1">
    <source>
        <dbReference type="SAM" id="MobiDB-lite"/>
    </source>
</evidence>
<evidence type="ECO:0000313" key="2">
    <source>
        <dbReference type="EMBL" id="GBP76143.1"/>
    </source>
</evidence>
<feature type="region of interest" description="Disordered" evidence="1">
    <location>
        <begin position="78"/>
        <end position="168"/>
    </location>
</feature>
<dbReference type="AlphaFoldDB" id="A0A4C1YM38"/>
<gene>
    <name evidence="2" type="ORF">EVAR_52886_1</name>
</gene>
<comment type="caution">
    <text evidence="2">The sequence shown here is derived from an EMBL/GenBank/DDBJ whole genome shotgun (WGS) entry which is preliminary data.</text>
</comment>
<protein>
    <submittedName>
        <fullName evidence="2">Uncharacterized protein</fullName>
    </submittedName>
</protein>
<dbReference type="Proteomes" id="UP000299102">
    <property type="component" value="Unassembled WGS sequence"/>
</dbReference>
<accession>A0A4C1YM38</accession>
<keyword evidence="3" id="KW-1185">Reference proteome</keyword>
<reference evidence="2 3" key="1">
    <citation type="journal article" date="2019" name="Commun. Biol.">
        <title>The bagworm genome reveals a unique fibroin gene that provides high tensile strength.</title>
        <authorList>
            <person name="Kono N."/>
            <person name="Nakamura H."/>
            <person name="Ohtoshi R."/>
            <person name="Tomita M."/>
            <person name="Numata K."/>
            <person name="Arakawa K."/>
        </authorList>
    </citation>
    <scope>NUCLEOTIDE SEQUENCE [LARGE SCALE GENOMIC DNA]</scope>
</reference>
<organism evidence="2 3">
    <name type="scientific">Eumeta variegata</name>
    <name type="common">Bagworm moth</name>
    <name type="synonym">Eumeta japonica</name>
    <dbReference type="NCBI Taxonomy" id="151549"/>
    <lineage>
        <taxon>Eukaryota</taxon>
        <taxon>Metazoa</taxon>
        <taxon>Ecdysozoa</taxon>
        <taxon>Arthropoda</taxon>
        <taxon>Hexapoda</taxon>
        <taxon>Insecta</taxon>
        <taxon>Pterygota</taxon>
        <taxon>Neoptera</taxon>
        <taxon>Endopterygota</taxon>
        <taxon>Lepidoptera</taxon>
        <taxon>Glossata</taxon>
        <taxon>Ditrysia</taxon>
        <taxon>Tineoidea</taxon>
        <taxon>Psychidae</taxon>
        <taxon>Oiketicinae</taxon>
        <taxon>Eumeta</taxon>
    </lineage>
</organism>
<sequence>MTVELKESHQTLLTAISRARHKNLAAETGRVRRRGAVILEKFPLPAAANKRPLHDRNIFSSPISRGLLRRENDIEASRGLCRRDTGAGGGAPKARNTSPTTTEHKSGRRSRVGPLFVVANRQFREPANAPEASQDHRGRLSAAPFDAEGSLGSRAPLQMSKKSLTITT</sequence>
<evidence type="ECO:0000313" key="3">
    <source>
        <dbReference type="Proteomes" id="UP000299102"/>
    </source>
</evidence>
<dbReference type="EMBL" id="BGZK01001277">
    <property type="protein sequence ID" value="GBP76143.1"/>
    <property type="molecule type" value="Genomic_DNA"/>
</dbReference>